<dbReference type="EMBL" id="JAYEET010000039">
    <property type="protein sequence ID" value="MEA1606701.1"/>
    <property type="molecule type" value="Genomic_DNA"/>
</dbReference>
<proteinExistence type="predicted"/>
<accession>A0ABU5PAL3</accession>
<dbReference type="RefSeq" id="WP_274087322.1">
    <property type="nucleotide sequence ID" value="NZ_JAYEET010000039.1"/>
</dbReference>
<comment type="caution">
    <text evidence="1">The sequence shown here is derived from an EMBL/GenBank/DDBJ whole genome shotgun (WGS) entry which is preliminary data.</text>
</comment>
<dbReference type="Proteomes" id="UP001292571">
    <property type="component" value="Unassembled WGS sequence"/>
</dbReference>
<name>A0ABU5PAL3_9PSED</name>
<sequence>MLNTNTTNAPRIVPRITLTGAAPGECAVVGGVTVGNALHPEGWVAMGESLAGRSLAGQYGAASMP</sequence>
<gene>
    <name evidence="1" type="ORF">SOP97_12870</name>
</gene>
<organism evidence="1 2">
    <name type="scientific">Pseudomonas spirodelae</name>
    <dbReference type="NCBI Taxonomy" id="3101751"/>
    <lineage>
        <taxon>Bacteria</taxon>
        <taxon>Pseudomonadati</taxon>
        <taxon>Pseudomonadota</taxon>
        <taxon>Gammaproteobacteria</taxon>
        <taxon>Pseudomonadales</taxon>
        <taxon>Pseudomonadaceae</taxon>
        <taxon>Pseudomonas</taxon>
    </lineage>
</organism>
<evidence type="ECO:0000313" key="2">
    <source>
        <dbReference type="Proteomes" id="UP001292571"/>
    </source>
</evidence>
<reference evidence="1 2" key="1">
    <citation type="submission" date="2023-12" db="EMBL/GenBank/DDBJ databases">
        <title>Pseudomonas sp. T5W1.</title>
        <authorList>
            <person name="Maltman C."/>
        </authorList>
    </citation>
    <scope>NUCLEOTIDE SEQUENCE [LARGE SCALE GENOMIC DNA]</scope>
    <source>
        <strain evidence="1 2">T5W1</strain>
    </source>
</reference>
<evidence type="ECO:0000313" key="1">
    <source>
        <dbReference type="EMBL" id="MEA1606701.1"/>
    </source>
</evidence>
<keyword evidence="2" id="KW-1185">Reference proteome</keyword>
<protein>
    <submittedName>
        <fullName evidence="1">Uncharacterized protein</fullName>
    </submittedName>
</protein>